<name>A0AAP0GLJ4_9ASTR</name>
<dbReference type="GO" id="GO:0005737">
    <property type="term" value="C:cytoplasm"/>
    <property type="evidence" value="ECO:0007669"/>
    <property type="project" value="UniProtKB-SubCell"/>
</dbReference>
<keyword evidence="4" id="KW-0341">Growth regulation</keyword>
<keyword evidence="9" id="KW-1185">Reference proteome</keyword>
<dbReference type="Pfam" id="PF03463">
    <property type="entry name" value="eRF1_1"/>
    <property type="match status" value="1"/>
</dbReference>
<gene>
    <name evidence="8" type="ORF">SSX86_025601</name>
</gene>
<keyword evidence="5" id="KW-0648">Protein biosynthesis</keyword>
<evidence type="ECO:0000313" key="8">
    <source>
        <dbReference type="EMBL" id="KAK9054523.1"/>
    </source>
</evidence>
<evidence type="ECO:0000259" key="7">
    <source>
        <dbReference type="SMART" id="SM01194"/>
    </source>
</evidence>
<dbReference type="EMBL" id="JBCNJP010000025">
    <property type="protein sequence ID" value="KAK9054523.1"/>
    <property type="molecule type" value="Genomic_DNA"/>
</dbReference>
<dbReference type="SUPFAM" id="SSF55315">
    <property type="entry name" value="L30e-like"/>
    <property type="match status" value="1"/>
</dbReference>
<dbReference type="SMART" id="SM01194">
    <property type="entry name" value="eRF1_1"/>
    <property type="match status" value="1"/>
</dbReference>
<dbReference type="Gene3D" id="3.30.420.60">
    <property type="entry name" value="eRF1 domain 2"/>
    <property type="match status" value="1"/>
</dbReference>
<reference evidence="8 9" key="1">
    <citation type="submission" date="2024-04" db="EMBL/GenBank/DDBJ databases">
        <title>The reference genome of an endangered Asteraceae, Deinandra increscens subsp. villosa, native to the Central Coast of California.</title>
        <authorList>
            <person name="Guilliams M."/>
            <person name="Hasenstab-Lehman K."/>
            <person name="Meyer R."/>
            <person name="Mcevoy S."/>
        </authorList>
    </citation>
    <scope>NUCLEOTIDE SEQUENCE [LARGE SCALE GENOMIC DNA]</scope>
    <source>
        <tissue evidence="8">Leaf</tissue>
    </source>
</reference>
<protein>
    <recommendedName>
        <fullName evidence="7">eRF1/Pelota-like N-terminal domain-containing protein</fullName>
    </recommendedName>
</protein>
<evidence type="ECO:0000256" key="1">
    <source>
        <dbReference type="ARBA" id="ARBA00004496"/>
    </source>
</evidence>
<sequence>MTKGQGTDRNIKIWRLKKLITTLEAARSNHTNLISLIISPHEPSTGVIRMLHDDFETASCIKRTVDHLPVLAAIASAGQRLRRYYMVPPNGLVIYTGTVAAGEGKVKKVVIDFEPFKPINASLYHRGDRFHTESLVELLESEDDVFGFIVMDGNETLFGTLRGDTREVSHKFTFFINSTTSKPNVSGLIIAGSSAGFRTELSQSDMFDPRLRAKILNVVDVSYGGENGFNQAIELSSEVIANVKFNHEKRLLRKFSKGLVEENEKYVFGVDDTLKCLEVGAVETLIVWENLDINRWVLKNSTTGEIIVKHLNKDEEGDQRNFRDSDTNAVLEAQEKKSLLEWLADEYKIFGCTIEFVTDKSHEGSKFCKDSLGIGAILRYQLHLGTC</sequence>
<feature type="domain" description="eRF1/Pelota-like N-terminal" evidence="7">
    <location>
        <begin position="4"/>
        <end position="140"/>
    </location>
</feature>
<proteinExistence type="inferred from homology"/>
<dbReference type="Pfam" id="PF03465">
    <property type="entry name" value="eRF1_3"/>
    <property type="match status" value="1"/>
</dbReference>
<dbReference type="Gene3D" id="3.30.1330.30">
    <property type="match status" value="1"/>
</dbReference>
<evidence type="ECO:0000313" key="9">
    <source>
        <dbReference type="Proteomes" id="UP001408789"/>
    </source>
</evidence>
<evidence type="ECO:0000256" key="2">
    <source>
        <dbReference type="ARBA" id="ARBA00005326"/>
    </source>
</evidence>
<dbReference type="GO" id="GO:0003747">
    <property type="term" value="F:translation release factor activity"/>
    <property type="evidence" value="ECO:0007669"/>
    <property type="project" value="InterPro"/>
</dbReference>
<organism evidence="8 9">
    <name type="scientific">Deinandra increscens subsp. villosa</name>
    <dbReference type="NCBI Taxonomy" id="3103831"/>
    <lineage>
        <taxon>Eukaryota</taxon>
        <taxon>Viridiplantae</taxon>
        <taxon>Streptophyta</taxon>
        <taxon>Embryophyta</taxon>
        <taxon>Tracheophyta</taxon>
        <taxon>Spermatophyta</taxon>
        <taxon>Magnoliopsida</taxon>
        <taxon>eudicotyledons</taxon>
        <taxon>Gunneridae</taxon>
        <taxon>Pentapetalae</taxon>
        <taxon>asterids</taxon>
        <taxon>campanulids</taxon>
        <taxon>Asterales</taxon>
        <taxon>Asteraceae</taxon>
        <taxon>Asteroideae</taxon>
        <taxon>Heliantheae alliance</taxon>
        <taxon>Madieae</taxon>
        <taxon>Madiinae</taxon>
        <taxon>Deinandra</taxon>
    </lineage>
</organism>
<dbReference type="InterPro" id="IPR005140">
    <property type="entry name" value="eRF1_Pelota-like_N"/>
</dbReference>
<dbReference type="InterPro" id="IPR042226">
    <property type="entry name" value="eFR1_2_sf"/>
</dbReference>
<accession>A0AAP0GLJ4</accession>
<dbReference type="InterPro" id="IPR005141">
    <property type="entry name" value="eRF1_2"/>
</dbReference>
<dbReference type="PANTHER" id="PTHR10113">
    <property type="entry name" value="PEPTIDE CHAIN RELEASE FACTOR SUBUNIT 1"/>
    <property type="match status" value="1"/>
</dbReference>
<evidence type="ECO:0000256" key="5">
    <source>
        <dbReference type="ARBA" id="ARBA00022917"/>
    </source>
</evidence>
<keyword evidence="3" id="KW-0963">Cytoplasm</keyword>
<dbReference type="InterPro" id="IPR005142">
    <property type="entry name" value="eRF1_3"/>
</dbReference>
<evidence type="ECO:0000256" key="3">
    <source>
        <dbReference type="ARBA" id="ARBA00022490"/>
    </source>
</evidence>
<evidence type="ECO:0000256" key="4">
    <source>
        <dbReference type="ARBA" id="ARBA00022604"/>
    </source>
</evidence>
<dbReference type="AlphaFoldDB" id="A0AAP0GLJ4"/>
<dbReference type="FunFam" id="3.30.1330.30:FF:000006">
    <property type="entry name" value="Peptide chain release factor subunit 1"/>
    <property type="match status" value="1"/>
</dbReference>
<dbReference type="SUPFAM" id="SSF55481">
    <property type="entry name" value="N-terminal domain of eukaryotic peptide chain release factor subunit 1, ERF1"/>
    <property type="match status" value="1"/>
</dbReference>
<comment type="subcellular location">
    <subcellularLocation>
        <location evidence="1">Cytoplasm</location>
    </subcellularLocation>
</comment>
<comment type="caution">
    <text evidence="8">The sequence shown here is derived from an EMBL/GenBank/DDBJ whole genome shotgun (WGS) entry which is preliminary data.</text>
</comment>
<dbReference type="Pfam" id="PF03464">
    <property type="entry name" value="eRF1_2"/>
    <property type="match status" value="1"/>
</dbReference>
<dbReference type="SUPFAM" id="SSF53137">
    <property type="entry name" value="Translational machinery components"/>
    <property type="match status" value="1"/>
</dbReference>
<comment type="function">
    <text evidence="6">Directs the termination of nascent peptide synthesis (translation) in response to the termination codons UAA, UAG and UGA. Modulates plant growth and development.</text>
</comment>
<comment type="similarity">
    <text evidence="2">Belongs to the eukaryotic release factor 1 family.</text>
</comment>
<evidence type="ECO:0000256" key="6">
    <source>
        <dbReference type="ARBA" id="ARBA00045523"/>
    </source>
</evidence>
<dbReference type="InterPro" id="IPR024049">
    <property type="entry name" value="eRF1_1_sf"/>
</dbReference>
<dbReference type="Proteomes" id="UP001408789">
    <property type="component" value="Unassembled WGS sequence"/>
</dbReference>
<dbReference type="InterPro" id="IPR004403">
    <property type="entry name" value="Peptide_chain-rel_eRF1/aRF1"/>
</dbReference>
<dbReference type="InterPro" id="IPR029064">
    <property type="entry name" value="Ribosomal_eL30-like_sf"/>
</dbReference>
<dbReference type="Gene3D" id="3.30.960.10">
    <property type="entry name" value="eRF1 domain 1"/>
    <property type="match status" value="1"/>
</dbReference>